<evidence type="ECO:0000313" key="3">
    <source>
        <dbReference type="Proteomes" id="UP001596516"/>
    </source>
</evidence>
<keyword evidence="3" id="KW-1185">Reference proteome</keyword>
<dbReference type="Pfam" id="PF10604">
    <property type="entry name" value="Polyketide_cyc2"/>
    <property type="match status" value="1"/>
</dbReference>
<dbReference type="Proteomes" id="UP001596516">
    <property type="component" value="Unassembled WGS sequence"/>
</dbReference>
<name>A0ABW2UHJ5_9RHOB</name>
<dbReference type="InterPro" id="IPR019587">
    <property type="entry name" value="Polyketide_cyclase/dehydratase"/>
</dbReference>
<keyword evidence="1" id="KW-0732">Signal</keyword>
<gene>
    <name evidence="2" type="ORF">ACFQXB_08110</name>
</gene>
<feature type="signal peptide" evidence="1">
    <location>
        <begin position="1"/>
        <end position="20"/>
    </location>
</feature>
<comment type="caution">
    <text evidence="2">The sequence shown here is derived from an EMBL/GenBank/DDBJ whole genome shotgun (WGS) entry which is preliminary data.</text>
</comment>
<organism evidence="2 3">
    <name type="scientific">Plastorhodobacter daqingensis</name>
    <dbReference type="NCBI Taxonomy" id="1387281"/>
    <lineage>
        <taxon>Bacteria</taxon>
        <taxon>Pseudomonadati</taxon>
        <taxon>Pseudomonadota</taxon>
        <taxon>Alphaproteobacteria</taxon>
        <taxon>Rhodobacterales</taxon>
        <taxon>Paracoccaceae</taxon>
        <taxon>Plastorhodobacter</taxon>
    </lineage>
</organism>
<evidence type="ECO:0000313" key="2">
    <source>
        <dbReference type="EMBL" id="MFC7704154.1"/>
    </source>
</evidence>
<dbReference type="EMBL" id="JBHTFQ010000003">
    <property type="protein sequence ID" value="MFC7704154.1"/>
    <property type="molecule type" value="Genomic_DNA"/>
</dbReference>
<protein>
    <submittedName>
        <fullName evidence="2">SRPBCC family protein</fullName>
    </submittedName>
</protein>
<dbReference type="PANTHER" id="PTHR39332:SF7">
    <property type="entry name" value="SRPBCC FAMILY PROTEIN"/>
    <property type="match status" value="1"/>
</dbReference>
<sequence length="176" mass="19019">MQRILILIALMLGLAAPAAAHGPPRLKTSAEVLLDATPEEVWAVIGNFGDMSWHPAVHATEGGSNEVGAIRVLSFDAAGAAQLSEELTRYDATARTYSYRIAQDVPQVLPVTNYAAHLTVKDQDGKALVEWRGAFYRGHPNNNPPADLNDDRAIEAVDAVYLEGLEALVARFGRMN</sequence>
<proteinExistence type="predicted"/>
<dbReference type="PANTHER" id="PTHR39332">
    <property type="entry name" value="BLL4707 PROTEIN"/>
    <property type="match status" value="1"/>
</dbReference>
<dbReference type="InterPro" id="IPR023393">
    <property type="entry name" value="START-like_dom_sf"/>
</dbReference>
<dbReference type="CDD" id="cd07821">
    <property type="entry name" value="PYR_PYL_RCAR_like"/>
    <property type="match status" value="1"/>
</dbReference>
<evidence type="ECO:0000256" key="1">
    <source>
        <dbReference type="SAM" id="SignalP"/>
    </source>
</evidence>
<accession>A0ABW2UHJ5</accession>
<dbReference type="Gene3D" id="3.30.530.20">
    <property type="match status" value="1"/>
</dbReference>
<reference evidence="3" key="1">
    <citation type="journal article" date="2019" name="Int. J. Syst. Evol. Microbiol.">
        <title>The Global Catalogue of Microorganisms (GCM) 10K type strain sequencing project: providing services to taxonomists for standard genome sequencing and annotation.</title>
        <authorList>
            <consortium name="The Broad Institute Genomics Platform"/>
            <consortium name="The Broad Institute Genome Sequencing Center for Infectious Disease"/>
            <person name="Wu L."/>
            <person name="Ma J."/>
        </authorList>
    </citation>
    <scope>NUCLEOTIDE SEQUENCE [LARGE SCALE GENOMIC DNA]</scope>
    <source>
        <strain evidence="3">CGMCC 1.12750</strain>
    </source>
</reference>
<dbReference type="RefSeq" id="WP_377401846.1">
    <property type="nucleotide sequence ID" value="NZ_JBHTFQ010000003.1"/>
</dbReference>
<dbReference type="SUPFAM" id="SSF55961">
    <property type="entry name" value="Bet v1-like"/>
    <property type="match status" value="1"/>
</dbReference>
<feature type="chain" id="PRO_5046951042" evidence="1">
    <location>
        <begin position="21"/>
        <end position="176"/>
    </location>
</feature>